<feature type="domain" description="AAA+ ATPase" evidence="4">
    <location>
        <begin position="91"/>
        <end position="223"/>
    </location>
</feature>
<keyword evidence="3 5" id="KW-0067">ATP-binding</keyword>
<dbReference type="RefSeq" id="WP_181340486.1">
    <property type="nucleotide sequence ID" value="NZ_JAAKDE010000043.1"/>
</dbReference>
<dbReference type="PIRSF" id="PIRSF003073">
    <property type="entry name" value="DNAC_TnpB_IstB"/>
    <property type="match status" value="1"/>
</dbReference>
<organism evidence="5 6">
    <name type="scientific">Capillibacterium thermochitinicola</name>
    <dbReference type="NCBI Taxonomy" id="2699427"/>
    <lineage>
        <taxon>Bacteria</taxon>
        <taxon>Bacillati</taxon>
        <taxon>Bacillota</taxon>
        <taxon>Capillibacterium</taxon>
    </lineage>
</organism>
<name>A0A8J6HYP8_9FIRM</name>
<gene>
    <name evidence="5" type="ORF">G5B42_10815</name>
</gene>
<accession>A0A8J6HYP8</accession>
<dbReference type="AlphaFoldDB" id="A0A8J6HYP8"/>
<dbReference type="InterPro" id="IPR003593">
    <property type="entry name" value="AAA+_ATPase"/>
</dbReference>
<comment type="similarity">
    <text evidence="1">Belongs to the IS21/IS1162 putative ATP-binding protein family.</text>
</comment>
<dbReference type="Proteomes" id="UP000657177">
    <property type="component" value="Unassembled WGS sequence"/>
</dbReference>
<dbReference type="InterPro" id="IPR027417">
    <property type="entry name" value="P-loop_NTPase"/>
</dbReference>
<dbReference type="SMART" id="SM00382">
    <property type="entry name" value="AAA"/>
    <property type="match status" value="1"/>
</dbReference>
<evidence type="ECO:0000256" key="3">
    <source>
        <dbReference type="ARBA" id="ARBA00022840"/>
    </source>
</evidence>
<dbReference type="InterPro" id="IPR002611">
    <property type="entry name" value="IstB_ATP-bd"/>
</dbReference>
<evidence type="ECO:0000259" key="4">
    <source>
        <dbReference type="SMART" id="SM00382"/>
    </source>
</evidence>
<dbReference type="InterPro" id="IPR028350">
    <property type="entry name" value="DNAC/IstB-like"/>
</dbReference>
<keyword evidence="6" id="KW-1185">Reference proteome</keyword>
<evidence type="ECO:0000313" key="5">
    <source>
        <dbReference type="EMBL" id="MBA2134022.1"/>
    </source>
</evidence>
<dbReference type="NCBIfam" id="NF038214">
    <property type="entry name" value="IS21_help_AAA"/>
    <property type="match status" value="1"/>
</dbReference>
<sequence>MQNELAAICKKLKLGDLTKLAAQVNFENETQYLTDVLRLALKHREDKRIERLIRQAKFPVVKTFDGYKYDPITWPPGFDKDQLLSLDFIEKKQNIICLGAVGTGKTYLAIALGVKACSQGKKVRFYRALDLATELAEKHRNGNLSKALQQLQKLDLLILDELGYIPFEKTSSQLLFHVISNSYQQQSVIITSNLEFGRWNEIFQDDRLTAALIDRLVHHAYILGFSGPSFRYREAMLARSAGPSQTD</sequence>
<reference evidence="5" key="1">
    <citation type="submission" date="2020-06" db="EMBL/GenBank/DDBJ databases">
        <title>Novel chitinolytic bacterium.</title>
        <authorList>
            <person name="Ungkulpasvich U."/>
            <person name="Kosugi A."/>
            <person name="Uke A."/>
        </authorList>
    </citation>
    <scope>NUCLEOTIDE SEQUENCE</scope>
    <source>
        <strain evidence="5">UUS1-1</strain>
    </source>
</reference>
<keyword evidence="2" id="KW-0547">Nucleotide-binding</keyword>
<dbReference type="SUPFAM" id="SSF52540">
    <property type="entry name" value="P-loop containing nucleoside triphosphate hydrolases"/>
    <property type="match status" value="1"/>
</dbReference>
<dbReference type="PANTHER" id="PTHR30050:SF4">
    <property type="entry name" value="ATP-BINDING PROTEIN RV3427C IN INSERTION SEQUENCE-RELATED"/>
    <property type="match status" value="1"/>
</dbReference>
<dbReference type="EMBL" id="JAAKDE010000043">
    <property type="protein sequence ID" value="MBA2134022.1"/>
    <property type="molecule type" value="Genomic_DNA"/>
</dbReference>
<comment type="caution">
    <text evidence="5">The sequence shown here is derived from an EMBL/GenBank/DDBJ whole genome shotgun (WGS) entry which is preliminary data.</text>
</comment>
<dbReference type="Gene3D" id="3.40.50.300">
    <property type="entry name" value="P-loop containing nucleotide triphosphate hydrolases"/>
    <property type="match status" value="1"/>
</dbReference>
<evidence type="ECO:0000313" key="6">
    <source>
        <dbReference type="Proteomes" id="UP000657177"/>
    </source>
</evidence>
<dbReference type="Pfam" id="PF01695">
    <property type="entry name" value="IstB_IS21"/>
    <property type="match status" value="1"/>
</dbReference>
<evidence type="ECO:0000256" key="2">
    <source>
        <dbReference type="ARBA" id="ARBA00022741"/>
    </source>
</evidence>
<dbReference type="PANTHER" id="PTHR30050">
    <property type="entry name" value="CHROMOSOMAL REPLICATION INITIATOR PROTEIN DNAA"/>
    <property type="match status" value="1"/>
</dbReference>
<evidence type="ECO:0000256" key="1">
    <source>
        <dbReference type="ARBA" id="ARBA00008059"/>
    </source>
</evidence>
<protein>
    <submittedName>
        <fullName evidence="5">ATP-binding protein</fullName>
    </submittedName>
</protein>
<proteinExistence type="inferred from homology"/>
<dbReference type="GO" id="GO:0005524">
    <property type="term" value="F:ATP binding"/>
    <property type="evidence" value="ECO:0007669"/>
    <property type="project" value="UniProtKB-KW"/>
</dbReference>
<dbReference type="GO" id="GO:0006260">
    <property type="term" value="P:DNA replication"/>
    <property type="evidence" value="ECO:0007669"/>
    <property type="project" value="TreeGrafter"/>
</dbReference>
<dbReference type="InterPro" id="IPR047661">
    <property type="entry name" value="IstB"/>
</dbReference>